<evidence type="ECO:0000313" key="2">
    <source>
        <dbReference type="EMBL" id="ABJ83369.1"/>
    </source>
</evidence>
<dbReference type="HOGENOM" id="CLU_440674_0_0_0"/>
<keyword evidence="1" id="KW-0732">Signal</keyword>
<feature type="chain" id="PRO_5004163271" evidence="1">
    <location>
        <begin position="22"/>
        <end position="620"/>
    </location>
</feature>
<dbReference type="InterPro" id="IPR017803">
    <property type="entry name" value="CHP03437_C"/>
</dbReference>
<feature type="signal peptide" evidence="1">
    <location>
        <begin position="1"/>
        <end position="21"/>
    </location>
</feature>
<reference evidence="2" key="1">
    <citation type="submission" date="2006-10" db="EMBL/GenBank/DDBJ databases">
        <title>Complete sequence of Solibacter usitatus Ellin6076.</title>
        <authorList>
            <consortium name="US DOE Joint Genome Institute"/>
            <person name="Copeland A."/>
            <person name="Lucas S."/>
            <person name="Lapidus A."/>
            <person name="Barry K."/>
            <person name="Detter J.C."/>
            <person name="Glavina del Rio T."/>
            <person name="Hammon N."/>
            <person name="Israni S."/>
            <person name="Dalin E."/>
            <person name="Tice H."/>
            <person name="Pitluck S."/>
            <person name="Thompson L.S."/>
            <person name="Brettin T."/>
            <person name="Bruce D."/>
            <person name="Han C."/>
            <person name="Tapia R."/>
            <person name="Gilna P."/>
            <person name="Schmutz J."/>
            <person name="Larimer F."/>
            <person name="Land M."/>
            <person name="Hauser L."/>
            <person name="Kyrpides N."/>
            <person name="Mikhailova N."/>
            <person name="Janssen P.H."/>
            <person name="Kuske C.R."/>
            <person name="Richardson P."/>
        </authorList>
    </citation>
    <scope>NUCLEOTIDE SEQUENCE</scope>
    <source>
        <strain evidence="2">Ellin6076</strain>
    </source>
</reference>
<dbReference type="EMBL" id="CP000473">
    <property type="protein sequence ID" value="ABJ83369.1"/>
    <property type="molecule type" value="Genomic_DNA"/>
</dbReference>
<dbReference type="AlphaFoldDB" id="Q025F0"/>
<accession>Q025F0</accession>
<dbReference type="eggNOG" id="COG3292">
    <property type="taxonomic scope" value="Bacteria"/>
</dbReference>
<organism evidence="2">
    <name type="scientific">Solibacter usitatus (strain Ellin6076)</name>
    <dbReference type="NCBI Taxonomy" id="234267"/>
    <lineage>
        <taxon>Bacteria</taxon>
        <taxon>Pseudomonadati</taxon>
        <taxon>Acidobacteriota</taxon>
        <taxon>Terriglobia</taxon>
        <taxon>Bryobacterales</taxon>
        <taxon>Solibacteraceae</taxon>
        <taxon>Candidatus Solibacter</taxon>
    </lineage>
</organism>
<dbReference type="STRING" id="234267.Acid_2380"/>
<dbReference type="KEGG" id="sus:Acid_2380"/>
<proteinExistence type="predicted"/>
<dbReference type="InParanoid" id="Q025F0"/>
<dbReference type="eggNOG" id="COG2133">
    <property type="taxonomic scope" value="Bacteria"/>
</dbReference>
<sequence length="620" mass="64534" precursor="true">MTRLLLAVVLAGASARGASVADALAISANIQARHMPYGTLLDPIYASPTSDQIVAYTRCGDSALWTGAYLAAEAYRFKMTQAADALANVKGALGGLKGLVDVTGDNRLARCMVPADSPYAGGIANEEANNTVHQNPPWIWIDNTSRDQVVGVFFGLGVAFDVVDDAGVKATVSDIATRMIGFISRHQWSPNDDISNTFEVRPEELQMLLQVARHVNPSNTVSGPFLVPPVGTGVLVDVQGIGSYFKFNLDYMSLYQLVRLQTNDDNKSAYNTVRNYTATHQNAFFNMVDRALNGANATRDAETRTLLDQWLQRQRRDFTVDVSSKVAVCGSNACLPVPVPLRPPATFLWEVDPFQLKGGGSGIIENAGVDFILPYWMARYYGVIAGSVQSSAAPSAAVAAGSLASLYGQNLASGTAQAASQPLPQSLGGITLTVTDASGAQQNAPLLYVSQGQVNFLVPDNVAAGTATFAVAGGAAPVSVTGTVQAVAPTLFSMSGTGSGVAAALAVAVQAANPQLQSPVPVFQCDANGCVAVPIALGVDQPVYVSFYGTGIRNRSALGNVTVTIHGVAIAATYAGPAPGFAGLDQVNAALPLSLRGSGETSVSITVDGRTSNAVTISIQ</sequence>
<dbReference type="NCBIfam" id="TIGR03437">
    <property type="entry name" value="Soli_cterm"/>
    <property type="match status" value="1"/>
</dbReference>
<dbReference type="OrthoDB" id="128536at2"/>
<evidence type="ECO:0000256" key="1">
    <source>
        <dbReference type="SAM" id="SignalP"/>
    </source>
</evidence>
<protein>
    <submittedName>
        <fullName evidence="2">Uncharacterized protein</fullName>
    </submittedName>
</protein>
<name>Q025F0_SOLUE</name>
<gene>
    <name evidence="2" type="ordered locus">Acid_2380</name>
</gene>